<dbReference type="InterPro" id="IPR057599">
    <property type="entry name" value="TORTIFOLIA1/TORL1-2_C"/>
</dbReference>
<dbReference type="InterPro" id="IPR033337">
    <property type="entry name" value="TORTIFOLIA1/SINE1-2"/>
</dbReference>
<protein>
    <submittedName>
        <fullName evidence="6">LOW QUALITY PROTEIN: microtubule-associated protein TORTIFOLIA1-like</fullName>
    </submittedName>
</protein>
<dbReference type="Proteomes" id="UP001515500">
    <property type="component" value="Chromosome 8"/>
</dbReference>
<feature type="compositionally biased region" description="Basic and acidic residues" evidence="2">
    <location>
        <begin position="474"/>
        <end position="483"/>
    </location>
</feature>
<dbReference type="PANTHER" id="PTHR31355:SF7">
    <property type="entry name" value="MICROTUBULE-ASSOCIATED PROTEIN TORTIFOLIA1"/>
    <property type="match status" value="1"/>
</dbReference>
<feature type="region of interest" description="Disordered" evidence="2">
    <location>
        <begin position="338"/>
        <end position="396"/>
    </location>
</feature>
<accession>A0AB40BTB5</accession>
<feature type="compositionally biased region" description="Basic and acidic residues" evidence="2">
    <location>
        <begin position="338"/>
        <end position="376"/>
    </location>
</feature>
<feature type="compositionally biased region" description="Polar residues" evidence="2">
    <location>
        <begin position="377"/>
        <end position="388"/>
    </location>
</feature>
<evidence type="ECO:0000259" key="4">
    <source>
        <dbReference type="Pfam" id="PF24714"/>
    </source>
</evidence>
<reference evidence="6" key="1">
    <citation type="submission" date="2025-08" db="UniProtKB">
        <authorList>
            <consortium name="RefSeq"/>
        </authorList>
    </citation>
    <scope>IDENTIFICATION</scope>
</reference>
<gene>
    <name evidence="6" type="primary">LOC120267039</name>
</gene>
<dbReference type="SUPFAM" id="SSF48371">
    <property type="entry name" value="ARM repeat"/>
    <property type="match status" value="1"/>
</dbReference>
<dbReference type="InterPro" id="IPR011989">
    <property type="entry name" value="ARM-like"/>
</dbReference>
<dbReference type="GO" id="GO:0010005">
    <property type="term" value="C:cortical microtubule, transverse to long axis"/>
    <property type="evidence" value="ECO:0007669"/>
    <property type="project" value="TreeGrafter"/>
</dbReference>
<sequence>MATYISKPSAKPASRSSPTSKPSATATSAAPTTNPSLSSHAAMVELKGRILSSLSKLSDRDTHQIAIDDLEKIIRTIPPDGVPTLLHSLLHDPSAGATDSKPAPTVARREPLRLLALLCAAHPDAASSHLPKIVSHIARRLKDPSSDSSVRDACRDAAGSLAALYIRPSSGGDDAAGSPVVAMFVRPLLEAMGEQNKAVQAGAAACLAKIVESAGAAAGGAAFQKLCPRICKSLSGQSFLAKGALLSVVSSLAQIGTVTPQNIQPILQSIRDCLDNSDWATRKAAADTLCVLASQPNHLIADGTAATIAALEAFSVKPVRDSIMEALSLWKKVAGKGEDGISEGSKDGKNNESADVEEKLDQKRSKSANKKPESLKDSSTASSPTAGDSATKEKANSIPEKAAVILKKRAPSLTDKEFNIEFFQKLETRSSGDIEVVLPRRCIQSSNSQGEEEPESNDGHPRAPSSHNGNTYHESNESRRRGDFNYNNAEKRLGAYNRSQDVDDFSQDRWTEQRGLKAKDSKSRSFDIDDRNEFGQKDPAIARVNTSRTDGPVEGSFNNSKGNWLAIQRQLSQLERQQANIMNMLQDFMGGSHDSMITLENRVRGLERIVEEMARDLAVPSGRRGGNVMLGFEGSPGRSSSKFNGYHEYSSSKYGRVGDGRMPFAERFLSSDNMISGSRGRDPPWRSDAEAWDSYPYNAPRSGLVGSRRGIGASPVDGRLPRTERDSDQVGTRRAWDKGQGPFRLGEGPSARSIWQASKDEATLEAIRVAGEDNGTPRSASRGAIRELDAEAVDNTGQDRGPLWALWTRAMDALHAGDVDSAYAEVLSAGDDLLLVKLMDKSGPVMDQLSSDIAGEMLRAVGQFLLEQSLFDMALTWIQQLTDMVIENGPEFLGISLEGKRQILLDLHEASAMEPPEDWDGPTPEQMMVHLASAWEINIQQLIK</sequence>
<dbReference type="InterPro" id="IPR057600">
    <property type="entry name" value="TORTIFOLIA1/SINE1-2_N"/>
</dbReference>
<feature type="region of interest" description="Disordered" evidence="2">
    <location>
        <begin position="706"/>
        <end position="751"/>
    </location>
</feature>
<dbReference type="GO" id="GO:0009826">
    <property type="term" value="P:unidimensional cell growth"/>
    <property type="evidence" value="ECO:0007669"/>
    <property type="project" value="TreeGrafter"/>
</dbReference>
<keyword evidence="1" id="KW-0175">Coiled coil</keyword>
<organism evidence="5 6">
    <name type="scientific">Dioscorea cayennensis subsp. rotundata</name>
    <name type="common">White Guinea yam</name>
    <name type="synonym">Dioscorea rotundata</name>
    <dbReference type="NCBI Taxonomy" id="55577"/>
    <lineage>
        <taxon>Eukaryota</taxon>
        <taxon>Viridiplantae</taxon>
        <taxon>Streptophyta</taxon>
        <taxon>Embryophyta</taxon>
        <taxon>Tracheophyta</taxon>
        <taxon>Spermatophyta</taxon>
        <taxon>Magnoliopsida</taxon>
        <taxon>Liliopsida</taxon>
        <taxon>Dioscoreales</taxon>
        <taxon>Dioscoreaceae</taxon>
        <taxon>Dioscorea</taxon>
    </lineage>
</organism>
<name>A0AB40BTB5_DIOCR</name>
<feature type="region of interest" description="Disordered" evidence="2">
    <location>
        <begin position="512"/>
        <end position="533"/>
    </location>
</feature>
<keyword evidence="5" id="KW-1185">Reference proteome</keyword>
<feature type="domain" description="TORTIFOLIA1/TORL1-2 C-terminal" evidence="3">
    <location>
        <begin position="803"/>
        <end position="935"/>
    </location>
</feature>
<dbReference type="InterPro" id="IPR016024">
    <property type="entry name" value="ARM-type_fold"/>
</dbReference>
<evidence type="ECO:0000256" key="1">
    <source>
        <dbReference type="SAM" id="Coils"/>
    </source>
</evidence>
<dbReference type="Gene3D" id="1.25.10.10">
    <property type="entry name" value="Leucine-rich Repeat Variant"/>
    <property type="match status" value="2"/>
</dbReference>
<dbReference type="GeneID" id="120267039"/>
<feature type="region of interest" description="Disordered" evidence="2">
    <location>
        <begin position="1"/>
        <end position="37"/>
    </location>
</feature>
<dbReference type="Pfam" id="PF24713">
    <property type="entry name" value="TOR1L1_C"/>
    <property type="match status" value="1"/>
</dbReference>
<dbReference type="GO" id="GO:0008017">
    <property type="term" value="F:microtubule binding"/>
    <property type="evidence" value="ECO:0007669"/>
    <property type="project" value="InterPro"/>
</dbReference>
<feature type="compositionally biased region" description="Basic and acidic residues" evidence="2">
    <location>
        <begin position="719"/>
        <end position="728"/>
    </location>
</feature>
<dbReference type="PANTHER" id="PTHR31355">
    <property type="entry name" value="MICROTUBULE-ASSOCIATED PROTEIN TORTIFOLIA1"/>
    <property type="match status" value="1"/>
</dbReference>
<dbReference type="RefSeq" id="XP_039130650.1">
    <property type="nucleotide sequence ID" value="XM_039274716.1"/>
</dbReference>
<evidence type="ECO:0000259" key="3">
    <source>
        <dbReference type="Pfam" id="PF24713"/>
    </source>
</evidence>
<feature type="coiled-coil region" evidence="1">
    <location>
        <begin position="567"/>
        <end position="616"/>
    </location>
</feature>
<feature type="domain" description="TORTIFOLIA1/SINE1-2 N-terminal" evidence="4">
    <location>
        <begin position="44"/>
        <end position="332"/>
    </location>
</feature>
<evidence type="ECO:0000313" key="6">
    <source>
        <dbReference type="RefSeq" id="XP_039130650.1"/>
    </source>
</evidence>
<proteinExistence type="predicted"/>
<dbReference type="GO" id="GO:0010031">
    <property type="term" value="P:circumnutation"/>
    <property type="evidence" value="ECO:0007669"/>
    <property type="project" value="TreeGrafter"/>
</dbReference>
<feature type="region of interest" description="Disordered" evidence="2">
    <location>
        <begin position="444"/>
        <end position="483"/>
    </location>
</feature>
<evidence type="ECO:0000256" key="2">
    <source>
        <dbReference type="SAM" id="MobiDB-lite"/>
    </source>
</evidence>
<dbReference type="Pfam" id="PF24714">
    <property type="entry name" value="TOR1L1_N"/>
    <property type="match status" value="1"/>
</dbReference>
<evidence type="ECO:0000313" key="5">
    <source>
        <dbReference type="Proteomes" id="UP001515500"/>
    </source>
</evidence>
<dbReference type="AlphaFoldDB" id="A0AB40BTB5"/>